<accession>A0AAD7C987</accession>
<keyword evidence="5" id="KW-1185">Reference proteome</keyword>
<keyword evidence="1" id="KW-0808">Transferase</keyword>
<dbReference type="Proteomes" id="UP001221142">
    <property type="component" value="Unassembled WGS sequence"/>
</dbReference>
<keyword evidence="2" id="KW-0472">Membrane</keyword>
<gene>
    <name evidence="4" type="ORF">FB45DRAFT_826480</name>
</gene>
<dbReference type="EMBL" id="JARKIF010000004">
    <property type="protein sequence ID" value="KAJ7642248.1"/>
    <property type="molecule type" value="Genomic_DNA"/>
</dbReference>
<organism evidence="4 5">
    <name type="scientific">Roridomyces roridus</name>
    <dbReference type="NCBI Taxonomy" id="1738132"/>
    <lineage>
        <taxon>Eukaryota</taxon>
        <taxon>Fungi</taxon>
        <taxon>Dikarya</taxon>
        <taxon>Basidiomycota</taxon>
        <taxon>Agaricomycotina</taxon>
        <taxon>Agaricomycetes</taxon>
        <taxon>Agaricomycetidae</taxon>
        <taxon>Agaricales</taxon>
        <taxon>Marasmiineae</taxon>
        <taxon>Mycenaceae</taxon>
        <taxon>Roridomyces</taxon>
    </lineage>
</organism>
<comment type="caution">
    <text evidence="4">The sequence shown here is derived from an EMBL/GenBank/DDBJ whole genome shotgun (WGS) entry which is preliminary data.</text>
</comment>
<evidence type="ECO:0000256" key="2">
    <source>
        <dbReference type="SAM" id="Phobius"/>
    </source>
</evidence>
<dbReference type="Gene3D" id="3.40.630.30">
    <property type="match status" value="1"/>
</dbReference>
<dbReference type="AlphaFoldDB" id="A0AAD7C987"/>
<name>A0AAD7C987_9AGAR</name>
<keyword evidence="2" id="KW-0812">Transmembrane</keyword>
<dbReference type="SUPFAM" id="SSF55729">
    <property type="entry name" value="Acyl-CoA N-acyltransferases (Nat)"/>
    <property type="match status" value="1"/>
</dbReference>
<keyword evidence="2" id="KW-1133">Transmembrane helix</keyword>
<evidence type="ECO:0000313" key="5">
    <source>
        <dbReference type="Proteomes" id="UP001221142"/>
    </source>
</evidence>
<dbReference type="InterPro" id="IPR016181">
    <property type="entry name" value="Acyl_CoA_acyltransferase"/>
</dbReference>
<dbReference type="InterPro" id="IPR000182">
    <property type="entry name" value="GNAT_dom"/>
</dbReference>
<dbReference type="InterPro" id="IPR050769">
    <property type="entry name" value="NAT_camello-type"/>
</dbReference>
<evidence type="ECO:0000256" key="1">
    <source>
        <dbReference type="ARBA" id="ARBA00022679"/>
    </source>
</evidence>
<dbReference type="Pfam" id="PF00583">
    <property type="entry name" value="Acetyltransf_1"/>
    <property type="match status" value="1"/>
</dbReference>
<proteinExistence type="predicted"/>
<reference evidence="4" key="1">
    <citation type="submission" date="2023-03" db="EMBL/GenBank/DDBJ databases">
        <title>Massive genome expansion in bonnet fungi (Mycena s.s.) driven by repeated elements and novel gene families across ecological guilds.</title>
        <authorList>
            <consortium name="Lawrence Berkeley National Laboratory"/>
            <person name="Harder C.B."/>
            <person name="Miyauchi S."/>
            <person name="Viragh M."/>
            <person name="Kuo A."/>
            <person name="Thoen E."/>
            <person name="Andreopoulos B."/>
            <person name="Lu D."/>
            <person name="Skrede I."/>
            <person name="Drula E."/>
            <person name="Henrissat B."/>
            <person name="Morin E."/>
            <person name="Kohler A."/>
            <person name="Barry K."/>
            <person name="LaButti K."/>
            <person name="Morin E."/>
            <person name="Salamov A."/>
            <person name="Lipzen A."/>
            <person name="Mereny Z."/>
            <person name="Hegedus B."/>
            <person name="Baldrian P."/>
            <person name="Stursova M."/>
            <person name="Weitz H."/>
            <person name="Taylor A."/>
            <person name="Grigoriev I.V."/>
            <person name="Nagy L.G."/>
            <person name="Martin F."/>
            <person name="Kauserud H."/>
        </authorList>
    </citation>
    <scope>NUCLEOTIDE SEQUENCE</scope>
    <source>
        <strain evidence="4">9284</strain>
    </source>
</reference>
<dbReference type="PANTHER" id="PTHR13947:SF37">
    <property type="entry name" value="LD18367P"/>
    <property type="match status" value="1"/>
</dbReference>
<feature type="domain" description="N-acetyltransferase" evidence="3">
    <location>
        <begin position="113"/>
        <end position="253"/>
    </location>
</feature>
<protein>
    <submittedName>
        <fullName evidence="4">Acyl-CoA N-acyltransferase</fullName>
    </submittedName>
</protein>
<dbReference type="PROSITE" id="PS51186">
    <property type="entry name" value="GNAT"/>
    <property type="match status" value="1"/>
</dbReference>
<dbReference type="PANTHER" id="PTHR13947">
    <property type="entry name" value="GNAT FAMILY N-ACETYLTRANSFERASE"/>
    <property type="match status" value="1"/>
</dbReference>
<evidence type="ECO:0000313" key="4">
    <source>
        <dbReference type="EMBL" id="KAJ7642248.1"/>
    </source>
</evidence>
<evidence type="ECO:0000259" key="3">
    <source>
        <dbReference type="PROSITE" id="PS51186"/>
    </source>
</evidence>
<dbReference type="GO" id="GO:0008080">
    <property type="term" value="F:N-acetyltransferase activity"/>
    <property type="evidence" value="ECO:0007669"/>
    <property type="project" value="InterPro"/>
</dbReference>
<feature type="transmembrane region" description="Helical" evidence="2">
    <location>
        <begin position="56"/>
        <end position="75"/>
    </location>
</feature>
<sequence length="256" mass="28405">MTNQKCDPVIVVPRQGGDIIVRQFKPSDAPQVHAMLIEGLVYGPESPRNTALRRSVTSLQAILAYIAFALGLMTLSCSRRDVRIVGGTLCTASLLFLLYLWRAIHNLFVNFCINARNTDMADIAKSYEIPDDIGAEQGPGAFFVAVIESTEESEVVGYLGLDYHANDDPTSGELRRMIVSPRHRRRKIGSLLINAAMAHARSRSPPLLTMDLETTEFQPGAQKLYTRHGFAVVGSRIMRLGVVQATVFRFRRMVAQ</sequence>
<dbReference type="CDD" id="cd04301">
    <property type="entry name" value="NAT_SF"/>
    <property type="match status" value="1"/>
</dbReference>
<feature type="transmembrane region" description="Helical" evidence="2">
    <location>
        <begin position="82"/>
        <end position="101"/>
    </location>
</feature>